<name>A0A2P9AE28_9HYPH</name>
<dbReference type="Proteomes" id="UP000245698">
    <property type="component" value="Unassembled WGS sequence"/>
</dbReference>
<sequence length="25" mass="2818">MMQNFSQAAAGVKRRVVQITLRAKN</sequence>
<keyword evidence="2" id="KW-1185">Reference proteome</keyword>
<evidence type="ECO:0000313" key="2">
    <source>
        <dbReference type="Proteomes" id="UP000245698"/>
    </source>
</evidence>
<dbReference type="EMBL" id="FUIG01000013">
    <property type="protein sequence ID" value="SJM29388.1"/>
    <property type="molecule type" value="Genomic_DNA"/>
</dbReference>
<evidence type="ECO:0000313" key="1">
    <source>
        <dbReference type="EMBL" id="SJM29388.1"/>
    </source>
</evidence>
<protein>
    <submittedName>
        <fullName evidence="1">Uncharacterized protein</fullName>
    </submittedName>
</protein>
<accession>A0A2P9AE28</accession>
<reference evidence="2" key="1">
    <citation type="submission" date="2016-12" db="EMBL/GenBank/DDBJ databases">
        <authorList>
            <person name="Brunel B."/>
        </authorList>
    </citation>
    <scope>NUCLEOTIDE SEQUENCE [LARGE SCALE GENOMIC DNA]</scope>
</reference>
<dbReference type="AlphaFoldDB" id="A0A2P9AE28"/>
<proteinExistence type="predicted"/>
<organism evidence="1 2">
    <name type="scientific">Mesorhizobium delmotii</name>
    <dbReference type="NCBI Taxonomy" id="1631247"/>
    <lineage>
        <taxon>Bacteria</taxon>
        <taxon>Pseudomonadati</taxon>
        <taxon>Pseudomonadota</taxon>
        <taxon>Alphaproteobacteria</taxon>
        <taxon>Hyphomicrobiales</taxon>
        <taxon>Phyllobacteriaceae</taxon>
        <taxon>Mesorhizobium</taxon>
    </lineage>
</organism>
<gene>
    <name evidence="1" type="ORF">BQ8482_111318</name>
</gene>